<evidence type="ECO:0000259" key="5">
    <source>
        <dbReference type="PROSITE" id="PS01358"/>
    </source>
</evidence>
<keyword evidence="1" id="KW-0479">Metal-binding</keyword>
<dbReference type="AlphaFoldDB" id="A0A6A3IXS4"/>
<organism evidence="6 7">
    <name type="scientific">Phytophthora rubi</name>
    <dbReference type="NCBI Taxonomy" id="129364"/>
    <lineage>
        <taxon>Eukaryota</taxon>
        <taxon>Sar</taxon>
        <taxon>Stramenopiles</taxon>
        <taxon>Oomycota</taxon>
        <taxon>Peronosporomycetes</taxon>
        <taxon>Peronosporales</taxon>
        <taxon>Peronosporaceae</taxon>
        <taxon>Phytophthora</taxon>
    </lineage>
</organism>
<evidence type="ECO:0000313" key="6">
    <source>
        <dbReference type="EMBL" id="KAE8985075.1"/>
    </source>
</evidence>
<protein>
    <recommendedName>
        <fullName evidence="5">RanBP2-type domain-containing protein</fullName>
    </recommendedName>
</protein>
<dbReference type="InterPro" id="IPR001876">
    <property type="entry name" value="Znf_RanBP2"/>
</dbReference>
<accession>A0A6A3IXS4</accession>
<evidence type="ECO:0000256" key="3">
    <source>
        <dbReference type="ARBA" id="ARBA00022833"/>
    </source>
</evidence>
<proteinExistence type="predicted"/>
<feature type="region of interest" description="Disordered" evidence="4">
    <location>
        <begin position="80"/>
        <end position="132"/>
    </location>
</feature>
<feature type="domain" description="RanBP2-type" evidence="5">
    <location>
        <begin position="141"/>
        <end position="160"/>
    </location>
</feature>
<name>A0A6A3IXS4_9STRA</name>
<keyword evidence="2" id="KW-0863">Zinc-finger</keyword>
<keyword evidence="3" id="KW-0862">Zinc</keyword>
<comment type="caution">
    <text evidence="6">The sequence shown here is derived from an EMBL/GenBank/DDBJ whole genome shotgun (WGS) entry which is preliminary data.</text>
</comment>
<evidence type="ECO:0000256" key="1">
    <source>
        <dbReference type="ARBA" id="ARBA00022723"/>
    </source>
</evidence>
<gene>
    <name evidence="6" type="ORF">PR001_g22999</name>
</gene>
<evidence type="ECO:0000256" key="2">
    <source>
        <dbReference type="ARBA" id="ARBA00022771"/>
    </source>
</evidence>
<dbReference type="PROSITE" id="PS01358">
    <property type="entry name" value="ZF_RANBP2_1"/>
    <property type="match status" value="1"/>
</dbReference>
<sequence length="467" mass="52159">MARIWQTGVVKGSAHRDSSCAQARPRTQKKGKCRSAAKFRTLKKARAVRRAGASSAGTTMTTGVIETRAVGARVSRAAGAGAVQEQQSAELMEPSRDVTKGSRTSDTVGARPSQSATEQTDSATNQSVSIPNHQTDDVAEWVCMICTHVNRENVEQCASCNCGRPVSVVDGSTGDTIQEAIAVAQSAIDTDRKVTATNRKDTSTDQLYYPIYDEYYTRKDVTVDTDFAITVETWDVAYINDRREMPLGQEYRVLWVHPDASCKRLYLRKWEPRAKSMEDGFAEEIELVDRWKVSTIATFEDFWRQDKDGVALIGADTEGHCLFNALIRAAELAGRPDVVTQQDVDQFVRDELVLYNRDVSQGTTWKVVRRFLRRLRDAGRDFLYNAVANYNFAIPGRRGARVLEEIELADGIYIVAAYNHSFVGHGIVLTVQGDKRLIYDLKEGKPISSAQGWINFYAFVRPFIVLK</sequence>
<reference evidence="6 7" key="1">
    <citation type="submission" date="2018-09" db="EMBL/GenBank/DDBJ databases">
        <title>Genomic investigation of the strawberry pathogen Phytophthora fragariae indicates pathogenicity is determined by transcriptional variation in three key races.</title>
        <authorList>
            <person name="Adams T.M."/>
            <person name="Armitage A.D."/>
            <person name="Sobczyk M.K."/>
            <person name="Bates H.J."/>
            <person name="Dunwell J.M."/>
            <person name="Nellist C.F."/>
            <person name="Harrison R.J."/>
        </authorList>
    </citation>
    <scope>NUCLEOTIDE SEQUENCE [LARGE SCALE GENOMIC DNA]</scope>
    <source>
        <strain evidence="6 7">SCRP249</strain>
    </source>
</reference>
<evidence type="ECO:0000256" key="4">
    <source>
        <dbReference type="SAM" id="MobiDB-lite"/>
    </source>
</evidence>
<dbReference type="Proteomes" id="UP000429607">
    <property type="component" value="Unassembled WGS sequence"/>
</dbReference>
<feature type="compositionally biased region" description="Polar residues" evidence="4">
    <location>
        <begin position="101"/>
        <end position="132"/>
    </location>
</feature>
<evidence type="ECO:0000313" key="7">
    <source>
        <dbReference type="Proteomes" id="UP000429607"/>
    </source>
</evidence>
<dbReference type="GO" id="GO:0008270">
    <property type="term" value="F:zinc ion binding"/>
    <property type="evidence" value="ECO:0007669"/>
    <property type="project" value="UniProtKB-KW"/>
</dbReference>
<dbReference type="EMBL" id="QXFV01002645">
    <property type="protein sequence ID" value="KAE8985075.1"/>
    <property type="molecule type" value="Genomic_DNA"/>
</dbReference>